<evidence type="ECO:0000313" key="2">
    <source>
        <dbReference type="EMBL" id="GFP19785.1"/>
    </source>
</evidence>
<dbReference type="Proteomes" id="UP000574717">
    <property type="component" value="Unassembled WGS sequence"/>
</dbReference>
<evidence type="ECO:0000256" key="1">
    <source>
        <dbReference type="SAM" id="MobiDB-lite"/>
    </source>
</evidence>
<name>A0A6V8NHR4_9ACTN</name>
<sequence length="130" mass="14223">MARLLCEQTKQTDAGVVPKANSELSANGMQNPSEPDATYRKKGDKQYTGYVVNTTLARDEEKSLSMIIHYEQQPNTTSDSELGRNALDADLNGVKIIANDGAYYSAETVEKAEERDVELGFSALTDKKAS</sequence>
<feature type="region of interest" description="Disordered" evidence="1">
    <location>
        <begin position="1"/>
        <end position="42"/>
    </location>
</feature>
<feature type="compositionally biased region" description="Polar residues" evidence="1">
    <location>
        <begin position="22"/>
        <end position="33"/>
    </location>
</feature>
<proteinExistence type="predicted"/>
<feature type="non-terminal residue" evidence="2">
    <location>
        <position position="130"/>
    </location>
</feature>
<comment type="caution">
    <text evidence="2">The sequence shown here is derived from an EMBL/GenBank/DDBJ whole genome shotgun (WGS) entry which is preliminary data.</text>
</comment>
<evidence type="ECO:0008006" key="4">
    <source>
        <dbReference type="Google" id="ProtNLM"/>
    </source>
</evidence>
<gene>
    <name evidence="2" type="ORF">HKBW3S03_01289</name>
</gene>
<accession>A0A6V8NHR4</accession>
<dbReference type="EMBL" id="BLRU01000140">
    <property type="protein sequence ID" value="GFP19785.1"/>
    <property type="molecule type" value="Genomic_DNA"/>
</dbReference>
<organism evidence="2 3">
    <name type="scientific">Candidatus Hakubella thermalkaliphila</name>
    <dbReference type="NCBI Taxonomy" id="2754717"/>
    <lineage>
        <taxon>Bacteria</taxon>
        <taxon>Bacillati</taxon>
        <taxon>Actinomycetota</taxon>
        <taxon>Actinomycetota incertae sedis</taxon>
        <taxon>Candidatus Hakubellales</taxon>
        <taxon>Candidatus Hakubellaceae</taxon>
        <taxon>Candidatus Hakubella</taxon>
    </lineage>
</organism>
<evidence type="ECO:0000313" key="3">
    <source>
        <dbReference type="Proteomes" id="UP000574717"/>
    </source>
</evidence>
<reference evidence="2 3" key="1">
    <citation type="journal article" date="2020" name="Front. Microbiol.">
        <title>Single-cell genomics of novel Actinobacteria with the Wood-Ljungdahl pathway discovered in a serpentinizing system.</title>
        <authorList>
            <person name="Merino N."/>
            <person name="Kawai M."/>
            <person name="Boyd E.S."/>
            <person name="Colman D.R."/>
            <person name="McGlynn S.E."/>
            <person name="Nealson K.H."/>
            <person name="Kurokawa K."/>
            <person name="Hongoh Y."/>
        </authorList>
    </citation>
    <scope>NUCLEOTIDE SEQUENCE [LARGE SCALE GENOMIC DNA]</scope>
    <source>
        <strain evidence="2 3">S03</strain>
    </source>
</reference>
<protein>
    <recommendedName>
        <fullName evidence="4">Transposase IS4-like domain-containing protein</fullName>
    </recommendedName>
</protein>
<dbReference type="AlphaFoldDB" id="A0A6V8NHR4"/>